<sequence>MLFTMKTKYGAAVAPVFFLAGAYVAWNYINHRLWRKKDDNNGRDIRKGIHNSISKETSLARRRKDQKNLSRSVSMGAIRGGKVALQRLLDLHSYHLDTSSLVNAEIEFESLLSRERPDFGLLQRDIVKMEMSGKEAKGVEILKKALDKAKAEGKGHEAYEIEMLLVEMLIYMGNIEEASNMQGVLSTRQTIIYYFRGDPWKQVEEAFNRFREIQMGLQWPGNSEESESHEITLDEFKKVMESLKHEIEDSKKRQTVNSTPREAK</sequence>
<keyword evidence="1" id="KW-0175">Coiled coil</keyword>
<name>A0ABQ8D7T6_BRANA</name>
<reference evidence="3 4" key="1">
    <citation type="submission" date="2021-05" db="EMBL/GenBank/DDBJ databases">
        <title>Genome Assembly of Synthetic Allotetraploid Brassica napus Reveals Homoeologous Exchanges between Subgenomes.</title>
        <authorList>
            <person name="Davis J.T."/>
        </authorList>
    </citation>
    <scope>NUCLEOTIDE SEQUENCE [LARGE SCALE GENOMIC DNA]</scope>
    <source>
        <strain evidence="4">cv. Da-Ae</strain>
        <tissue evidence="3">Seedling</tissue>
    </source>
</reference>
<protein>
    <recommendedName>
        <fullName evidence="5">Transmembrane protein</fullName>
    </recommendedName>
</protein>
<gene>
    <name evidence="3" type="ORF">HID58_017670</name>
</gene>
<organism evidence="3 4">
    <name type="scientific">Brassica napus</name>
    <name type="common">Rape</name>
    <dbReference type="NCBI Taxonomy" id="3708"/>
    <lineage>
        <taxon>Eukaryota</taxon>
        <taxon>Viridiplantae</taxon>
        <taxon>Streptophyta</taxon>
        <taxon>Embryophyta</taxon>
        <taxon>Tracheophyta</taxon>
        <taxon>Spermatophyta</taxon>
        <taxon>Magnoliopsida</taxon>
        <taxon>eudicotyledons</taxon>
        <taxon>Gunneridae</taxon>
        <taxon>Pentapetalae</taxon>
        <taxon>rosids</taxon>
        <taxon>malvids</taxon>
        <taxon>Brassicales</taxon>
        <taxon>Brassicaceae</taxon>
        <taxon>Brassiceae</taxon>
        <taxon>Brassica</taxon>
    </lineage>
</organism>
<evidence type="ECO:0000313" key="4">
    <source>
        <dbReference type="Proteomes" id="UP000824890"/>
    </source>
</evidence>
<evidence type="ECO:0000313" key="3">
    <source>
        <dbReference type="EMBL" id="KAH0925414.1"/>
    </source>
</evidence>
<dbReference type="PANTHER" id="PTHR36350">
    <property type="entry name" value="TRANSMEMBRANE PROTEIN"/>
    <property type="match status" value="1"/>
</dbReference>
<feature type="transmembrane region" description="Helical" evidence="2">
    <location>
        <begin position="12"/>
        <end position="29"/>
    </location>
</feature>
<keyword evidence="2" id="KW-0472">Membrane</keyword>
<dbReference type="EMBL" id="JAGKQM010000005">
    <property type="protein sequence ID" value="KAH0925414.1"/>
    <property type="molecule type" value="Genomic_DNA"/>
</dbReference>
<dbReference type="Proteomes" id="UP000824890">
    <property type="component" value="Unassembled WGS sequence"/>
</dbReference>
<keyword evidence="2" id="KW-1133">Transmembrane helix</keyword>
<keyword evidence="4" id="KW-1185">Reference proteome</keyword>
<accession>A0ABQ8D7T6</accession>
<evidence type="ECO:0008006" key="5">
    <source>
        <dbReference type="Google" id="ProtNLM"/>
    </source>
</evidence>
<proteinExistence type="predicted"/>
<keyword evidence="2" id="KW-0812">Transmembrane</keyword>
<dbReference type="PANTHER" id="PTHR36350:SF4">
    <property type="entry name" value="TRANSMEMBRANE PROTEIN"/>
    <property type="match status" value="1"/>
</dbReference>
<comment type="caution">
    <text evidence="3">The sequence shown here is derived from an EMBL/GenBank/DDBJ whole genome shotgun (WGS) entry which is preliminary data.</text>
</comment>
<feature type="coiled-coil region" evidence="1">
    <location>
        <begin position="226"/>
        <end position="253"/>
    </location>
</feature>
<evidence type="ECO:0000256" key="2">
    <source>
        <dbReference type="SAM" id="Phobius"/>
    </source>
</evidence>
<evidence type="ECO:0000256" key="1">
    <source>
        <dbReference type="SAM" id="Coils"/>
    </source>
</evidence>